<dbReference type="Pfam" id="PF13231">
    <property type="entry name" value="PMT_2"/>
    <property type="match status" value="1"/>
</dbReference>
<keyword evidence="2" id="KW-1003">Cell membrane</keyword>
<keyword evidence="7 8" id="KW-0472">Membrane</keyword>
<keyword evidence="11" id="KW-1185">Reference proteome</keyword>
<keyword evidence="3" id="KW-0328">Glycosyltransferase</keyword>
<protein>
    <submittedName>
        <fullName evidence="10">Glycosyl transferase family 39</fullName>
    </submittedName>
</protein>
<feature type="transmembrane region" description="Helical" evidence="8">
    <location>
        <begin position="117"/>
        <end position="137"/>
    </location>
</feature>
<feature type="transmembrane region" description="Helical" evidence="8">
    <location>
        <begin position="166"/>
        <end position="195"/>
    </location>
</feature>
<dbReference type="RefSeq" id="WP_161676472.1">
    <property type="nucleotide sequence ID" value="NZ_JAABLP010000003.1"/>
</dbReference>
<keyword evidence="6 8" id="KW-1133">Transmembrane helix</keyword>
<feature type="transmembrane region" description="Helical" evidence="8">
    <location>
        <begin position="87"/>
        <end position="105"/>
    </location>
</feature>
<evidence type="ECO:0000256" key="1">
    <source>
        <dbReference type="ARBA" id="ARBA00004651"/>
    </source>
</evidence>
<evidence type="ECO:0000256" key="3">
    <source>
        <dbReference type="ARBA" id="ARBA00022676"/>
    </source>
</evidence>
<evidence type="ECO:0000256" key="2">
    <source>
        <dbReference type="ARBA" id="ARBA00022475"/>
    </source>
</evidence>
<sequence>MAAAGLSPLTAAQPARLPGWASPRSLMILVTLLTVFRLWTGANAGLVEDEAYYRLWGLFPAIGYYDHPPMVAWWIWLGQALAGDTALGLRLMGILSAAVGSLALWRMADLLFGRVVAGYAVVFLNATLLVGIGGILITPDAPSVLFWGLTLWALAELVTSGRAGWWLAVGVFAGLGLLSKYSVLFLGAGIVLWLVAVPSARRWFLSWQLWAGGLLALALFAPVLVWNHANDWASFYKQFGRAGRGEGLTGRYIFEFIGAFVGLMNPLIAVPAVGGAVLLARRLRQGEAAAGLLLLTSLPFLAYLCIHALQSRVQGNWPAPLFPVACVLAAVFVAAASGQIWRRVAAGAVLLGLILGVLVQLHAVDAFTGRFARKDPTFQLRGWPEITGEVEQIAAQEGAAYVATTAYGMTGQLAYGLRHAGLPVVQLNERIRYRMMPAPDPQRLAATGLYVAEARRDEQAWLTGRFEEVTRLATLTRTVEGRPLEDLVVYRLVGPRGDPLEPIDPSAWLSGNAP</sequence>
<comment type="caution">
    <text evidence="10">The sequence shown here is derived from an EMBL/GenBank/DDBJ whole genome shotgun (WGS) entry which is preliminary data.</text>
</comment>
<evidence type="ECO:0000313" key="10">
    <source>
        <dbReference type="EMBL" id="NBN64496.1"/>
    </source>
</evidence>
<name>A0ABW9ZI80_9HYPH</name>
<dbReference type="PANTHER" id="PTHR33908:SF11">
    <property type="entry name" value="MEMBRANE PROTEIN"/>
    <property type="match status" value="1"/>
</dbReference>
<evidence type="ECO:0000256" key="8">
    <source>
        <dbReference type="SAM" id="Phobius"/>
    </source>
</evidence>
<evidence type="ECO:0000256" key="5">
    <source>
        <dbReference type="ARBA" id="ARBA00022692"/>
    </source>
</evidence>
<feature type="transmembrane region" description="Helical" evidence="8">
    <location>
        <begin position="248"/>
        <end position="268"/>
    </location>
</feature>
<dbReference type="Proteomes" id="UP000541347">
    <property type="component" value="Unassembled WGS sequence"/>
</dbReference>
<dbReference type="InterPro" id="IPR050297">
    <property type="entry name" value="LipidA_mod_glycosyltrf_83"/>
</dbReference>
<feature type="transmembrane region" description="Helical" evidence="8">
    <location>
        <begin position="20"/>
        <end position="39"/>
    </location>
</feature>
<proteinExistence type="predicted"/>
<evidence type="ECO:0000259" key="9">
    <source>
        <dbReference type="Pfam" id="PF13231"/>
    </source>
</evidence>
<dbReference type="GO" id="GO:0016740">
    <property type="term" value="F:transferase activity"/>
    <property type="evidence" value="ECO:0007669"/>
    <property type="project" value="UniProtKB-KW"/>
</dbReference>
<dbReference type="EMBL" id="JAABLP010000003">
    <property type="protein sequence ID" value="NBN64496.1"/>
    <property type="molecule type" value="Genomic_DNA"/>
</dbReference>
<keyword evidence="5 8" id="KW-0812">Transmembrane</keyword>
<keyword evidence="4 10" id="KW-0808">Transferase</keyword>
<reference evidence="10 11" key="1">
    <citation type="submission" date="2020-01" db="EMBL/GenBank/DDBJ databases">
        <authorList>
            <person name="Peng S.Y."/>
            <person name="Li J."/>
            <person name="Wang M."/>
            <person name="Wang L."/>
            <person name="Wang C.Q."/>
            <person name="Wang J.R."/>
        </authorList>
    </citation>
    <scope>NUCLEOTIDE SEQUENCE [LARGE SCALE GENOMIC DNA]</scope>
    <source>
        <strain evidence="10 11">XCT-34</strain>
    </source>
</reference>
<organism evidence="10 11">
    <name type="scientific">Pannonibacter tanglangensis</name>
    <dbReference type="NCBI Taxonomy" id="2750084"/>
    <lineage>
        <taxon>Bacteria</taxon>
        <taxon>Pseudomonadati</taxon>
        <taxon>Pseudomonadota</taxon>
        <taxon>Alphaproteobacteria</taxon>
        <taxon>Hyphomicrobiales</taxon>
        <taxon>Stappiaceae</taxon>
        <taxon>Pannonibacter</taxon>
    </lineage>
</organism>
<feature type="transmembrane region" description="Helical" evidence="8">
    <location>
        <begin position="51"/>
        <end position="67"/>
    </location>
</feature>
<feature type="transmembrane region" description="Helical" evidence="8">
    <location>
        <begin position="288"/>
        <end position="309"/>
    </location>
</feature>
<evidence type="ECO:0000256" key="6">
    <source>
        <dbReference type="ARBA" id="ARBA00022989"/>
    </source>
</evidence>
<feature type="domain" description="Glycosyltransferase RgtA/B/C/D-like" evidence="9">
    <location>
        <begin position="66"/>
        <end position="226"/>
    </location>
</feature>
<evidence type="ECO:0000256" key="7">
    <source>
        <dbReference type="ARBA" id="ARBA00023136"/>
    </source>
</evidence>
<evidence type="ECO:0000313" key="11">
    <source>
        <dbReference type="Proteomes" id="UP000541347"/>
    </source>
</evidence>
<feature type="transmembrane region" description="Helical" evidence="8">
    <location>
        <begin position="207"/>
        <end position="227"/>
    </location>
</feature>
<feature type="transmembrane region" description="Helical" evidence="8">
    <location>
        <begin position="321"/>
        <end position="338"/>
    </location>
</feature>
<feature type="transmembrane region" description="Helical" evidence="8">
    <location>
        <begin position="344"/>
        <end position="364"/>
    </location>
</feature>
<dbReference type="InterPro" id="IPR038731">
    <property type="entry name" value="RgtA/B/C-like"/>
</dbReference>
<dbReference type="PANTHER" id="PTHR33908">
    <property type="entry name" value="MANNOSYLTRANSFERASE YKCB-RELATED"/>
    <property type="match status" value="1"/>
</dbReference>
<evidence type="ECO:0000256" key="4">
    <source>
        <dbReference type="ARBA" id="ARBA00022679"/>
    </source>
</evidence>
<comment type="subcellular location">
    <subcellularLocation>
        <location evidence="1">Cell membrane</location>
        <topology evidence="1">Multi-pass membrane protein</topology>
    </subcellularLocation>
</comment>
<accession>A0ABW9ZI80</accession>
<gene>
    <name evidence="10" type="ORF">GWI71_12445</name>
</gene>